<evidence type="ECO:0000259" key="11">
    <source>
        <dbReference type="Pfam" id="PF02225"/>
    </source>
</evidence>
<dbReference type="InterPro" id="IPR022398">
    <property type="entry name" value="Peptidase_S8_His-AS"/>
</dbReference>
<dbReference type="SUPFAM" id="SSF49299">
    <property type="entry name" value="PKD domain"/>
    <property type="match status" value="1"/>
</dbReference>
<dbReference type="SUPFAM" id="SSF52025">
    <property type="entry name" value="PA domain"/>
    <property type="match status" value="1"/>
</dbReference>
<gene>
    <name evidence="13" type="ORF">PSHA_p00029</name>
</gene>
<feature type="domain" description="Peptidase S8/S53" evidence="10">
    <location>
        <begin position="197"/>
        <end position="634"/>
    </location>
</feature>
<comment type="similarity">
    <text evidence="7 8">Belongs to the peptidase S8 family.</text>
</comment>
<evidence type="ECO:0000256" key="3">
    <source>
        <dbReference type="ARBA" id="ARBA00022729"/>
    </source>
</evidence>
<feature type="domain" description="Subtilisin-like protease fibronectin type-III" evidence="12">
    <location>
        <begin position="670"/>
        <end position="757"/>
    </location>
</feature>
<evidence type="ECO:0000259" key="12">
    <source>
        <dbReference type="Pfam" id="PF17766"/>
    </source>
</evidence>
<accession>A0A6G6ARJ5</accession>
<feature type="active site" description="Charge relay system" evidence="6 7">
    <location>
        <position position="593"/>
    </location>
</feature>
<dbReference type="GO" id="GO:0006508">
    <property type="term" value="P:proteolysis"/>
    <property type="evidence" value="ECO:0007669"/>
    <property type="project" value="UniProtKB-KW"/>
</dbReference>
<feature type="domain" description="PA" evidence="11">
    <location>
        <begin position="447"/>
        <end position="520"/>
    </location>
</feature>
<name>A0A6G6ARJ5_PSET1</name>
<feature type="active site" description="Charge relay system" evidence="6 7">
    <location>
        <position position="206"/>
    </location>
</feature>
<keyword evidence="3 9" id="KW-0732">Signal</keyword>
<dbReference type="InterPro" id="IPR000209">
    <property type="entry name" value="Peptidase_S8/S53_dom"/>
</dbReference>
<dbReference type="PROSITE" id="PS51892">
    <property type="entry name" value="SUBTILASE"/>
    <property type="match status" value="1"/>
</dbReference>
<geneLocation type="plasmid" evidence="13">
    <name>pMEGA</name>
</geneLocation>
<keyword evidence="5 7" id="KW-0720">Serine protease</keyword>
<keyword evidence="2 7" id="KW-0645">Protease</keyword>
<dbReference type="Pfam" id="PF22352">
    <property type="entry name" value="K319L-like_PKD"/>
    <property type="match status" value="1"/>
</dbReference>
<dbReference type="CDD" id="cd04818">
    <property type="entry name" value="PA_subtilisin_1"/>
    <property type="match status" value="1"/>
</dbReference>
<organism evidence="13">
    <name type="scientific">Pseudoalteromonas translucida (strain TAC 125)</name>
    <dbReference type="NCBI Taxonomy" id="326442"/>
    <lineage>
        <taxon>Bacteria</taxon>
        <taxon>Pseudomonadati</taxon>
        <taxon>Pseudomonadota</taxon>
        <taxon>Gammaproteobacteria</taxon>
        <taxon>Alteromonadales</taxon>
        <taxon>Pseudoalteromonadaceae</taxon>
        <taxon>Pseudoalteromonas</taxon>
    </lineage>
</organism>
<dbReference type="InterPro" id="IPR013783">
    <property type="entry name" value="Ig-like_fold"/>
</dbReference>
<dbReference type="RefSeq" id="WP_181718190.1">
    <property type="nucleotide sequence ID" value="NZ_MN400773.1"/>
</dbReference>
<dbReference type="Pfam" id="PF17766">
    <property type="entry name" value="fn3_6"/>
    <property type="match status" value="1"/>
</dbReference>
<dbReference type="GO" id="GO:0004252">
    <property type="term" value="F:serine-type endopeptidase activity"/>
    <property type="evidence" value="ECO:0007669"/>
    <property type="project" value="UniProtKB-UniRule"/>
</dbReference>
<feature type="active site" description="Charge relay system" evidence="6 7">
    <location>
        <position position="271"/>
    </location>
</feature>
<feature type="chain" id="PRO_5026053602" evidence="9">
    <location>
        <begin position="29"/>
        <end position="1322"/>
    </location>
</feature>
<dbReference type="Gene3D" id="2.60.40.3440">
    <property type="match status" value="1"/>
</dbReference>
<dbReference type="PRINTS" id="PR00723">
    <property type="entry name" value="SUBTILISIN"/>
</dbReference>
<evidence type="ECO:0000256" key="7">
    <source>
        <dbReference type="PROSITE-ProRule" id="PRU01240"/>
    </source>
</evidence>
<dbReference type="PROSITE" id="PS00136">
    <property type="entry name" value="SUBTILASE_ASP"/>
    <property type="match status" value="1"/>
</dbReference>
<dbReference type="InterPro" id="IPR041469">
    <property type="entry name" value="Subtilisin-like_FN3"/>
</dbReference>
<dbReference type="InterPro" id="IPR035986">
    <property type="entry name" value="PKD_dom_sf"/>
</dbReference>
<dbReference type="InterPro" id="IPR017312">
    <property type="entry name" value="Subtilisin_Alteromonadales"/>
</dbReference>
<dbReference type="Gene3D" id="2.60.40.2310">
    <property type="match status" value="1"/>
</dbReference>
<evidence type="ECO:0000256" key="8">
    <source>
        <dbReference type="RuleBase" id="RU003355"/>
    </source>
</evidence>
<dbReference type="InterPro" id="IPR023828">
    <property type="entry name" value="Peptidase_S8_Ser-AS"/>
</dbReference>
<dbReference type="Pfam" id="PF02225">
    <property type="entry name" value="PA"/>
    <property type="match status" value="1"/>
</dbReference>
<keyword evidence="13" id="KW-0614">Plasmid</keyword>
<feature type="signal peptide" evidence="9">
    <location>
        <begin position="1"/>
        <end position="28"/>
    </location>
</feature>
<dbReference type="Pfam" id="PF00082">
    <property type="entry name" value="Peptidase_S8"/>
    <property type="match status" value="1"/>
</dbReference>
<proteinExistence type="inferred from homology"/>
<dbReference type="InterPro" id="IPR015500">
    <property type="entry name" value="Peptidase_S8_subtilisin-rel"/>
</dbReference>
<dbReference type="Gene3D" id="2.60.40.10">
    <property type="entry name" value="Immunoglobulins"/>
    <property type="match status" value="1"/>
</dbReference>
<evidence type="ECO:0000256" key="6">
    <source>
        <dbReference type="PIRSR" id="PIRSR615500-1"/>
    </source>
</evidence>
<sequence length="1322" mass="137919">MQSKFKAVPTLTVLAALVASTFSYGAVANELTAVPFKVGPSLMKPHSGFDKSALSVTKQFPTYYIIQLEDASLATYSGGVRGLAPTVKSASNKEKLDTQSVAAIAYNQYLQARQAAMVSTLQSKFPSLQVQRNLSITLNGLIVSVPGKVDLKAKLQGIPGVKKVFEHEMYKAHLDSSLALINAPAVWDAIGQRDSAGEGIKIAVIDSGIRAEHPMFASNEHQRPAGLPTDDYCTTIDPTFCNDKLVLARYYTPTFPTHEDESISPLDVLGHGTHVAGTAAGNAVSTTFSGVDVNFSGVAPGASIMAYKALFLDPLGDGGGSNVMLAAALEDAVADGADVINNSWGGGAGGHPDDSVYQPIFTAAEAAGVVMVTAAGNEGPGAETVGCPACIEAGITVASTQTGRSFAHVVSAAGVEDINATPGDGDFEITSDITALLTPAINLDPENALGCEAFPIDSLKNNIVLISRGICGFTDKATNAQAAGAVGMIVYNNAPGVIRMGMEGVTLPSVSISQESGEAILAAWQEGSEATITKSMMLNDAAAVDAMSDFSSRGPNGDSSFLKPDIAAPGSDILSAFAPGDDETQYDVSSGTSMASPHVAGAAALLRQLRPELNAFQIKSILMTSSNPAVKMQDLTTAATPFDRGAGRLDVEAASKTALSFDKASFVSTGCVATCSFERTVTNLMPAAGDWQARVEFVNDQVTGSMSMTELSIAEAGTATFTLTVNTAFADDSWQFGQVVWTDASGQYPTAHLPIAVHPQLSDDSSLVSTMLVAGEVTAGEKISMSARAGYSGNDVFSTLSVKIPEGTELDVDSIAIEMSPDGLVAQNGFSVSPNKRVMTWTGPLTNEPDVTSIEPATSFLYPGFKLADLGVESFQIPCEAGCDEVSVDFPIGEMGGFIWNGKQVDVITISPNGFITAGQQFVLGGWQTQDLPSVETPNAVIAPLWSDFVVGGAAGGQMNYNVVNDFFNDWFVIEWQDIAEYQTVSGDRFTFAIWIKLGTDEVYFNYIDVPELPTNASVGVEDPTGMIGTSHYFSGAGTAPAAGESLRARLSVGEKGSVVINYDLEAAFGVANDAVALTVEQTPVVVDLSTKFNTGVKGLLSSVSLNSGGKTYNAIQPFDIKQSENVAIIVVTAPEHGVLTPAMTTADDETAAEAIPFSYVYTAEEGYVGADSFTYHVADADGNKTNTATVTLNVARENTGPVAQASATPTAAKAGTKVTLSAAGSSDVDGDSLMYSWIQTAGPSVTLSAASSATASFTAPEFDTDTTLSFNVTVSDGYEESTAATNVTVARKEKSSSGSFNPLLVLLALPLAWLRRRKLAK</sequence>
<dbReference type="Pfam" id="PF17963">
    <property type="entry name" value="Big_9"/>
    <property type="match status" value="1"/>
</dbReference>
<dbReference type="EMBL" id="MN400773">
    <property type="protein sequence ID" value="QID24522.1"/>
    <property type="molecule type" value="Genomic_DNA"/>
</dbReference>
<dbReference type="Gene3D" id="3.40.50.200">
    <property type="entry name" value="Peptidase S8/S53 domain"/>
    <property type="match status" value="1"/>
</dbReference>
<evidence type="ECO:0000313" key="13">
    <source>
        <dbReference type="EMBL" id="QID24522.1"/>
    </source>
</evidence>
<evidence type="ECO:0000256" key="5">
    <source>
        <dbReference type="ARBA" id="ARBA00022825"/>
    </source>
</evidence>
<dbReference type="SUPFAM" id="SSF52743">
    <property type="entry name" value="Subtilisin-like"/>
    <property type="match status" value="1"/>
</dbReference>
<reference evidence="13" key="1">
    <citation type="submission" date="2019-09" db="EMBL/GenBank/DDBJ databases">
        <authorList>
            <person name="Qi W."/>
            <person name="Colarusso A."/>
            <person name="Olombrada M."/>
            <person name="Parrilli E."/>
            <person name="Patrignani A."/>
            <person name="Tutino M.L."/>
            <person name="Toll-Riera M."/>
        </authorList>
    </citation>
    <scope>NUCLEOTIDE SEQUENCE</scope>
    <source>
        <strain evidence="13">TAC125</strain>
        <plasmid evidence="13">pMEGA</plasmid>
    </source>
</reference>
<evidence type="ECO:0000256" key="4">
    <source>
        <dbReference type="ARBA" id="ARBA00022801"/>
    </source>
</evidence>
<dbReference type="PROSITE" id="PS00137">
    <property type="entry name" value="SUBTILASE_HIS"/>
    <property type="match status" value="1"/>
</dbReference>
<dbReference type="PANTHER" id="PTHR10795">
    <property type="entry name" value="PROPROTEIN CONVERTASE SUBTILISIN/KEXIN"/>
    <property type="match status" value="1"/>
</dbReference>
<evidence type="ECO:0000256" key="2">
    <source>
        <dbReference type="ARBA" id="ARBA00022670"/>
    </source>
</evidence>
<dbReference type="PROSITE" id="PS00138">
    <property type="entry name" value="SUBTILASE_SER"/>
    <property type="match status" value="1"/>
</dbReference>
<protein>
    <submittedName>
        <fullName evidence="13">Subtilisin-like serine protease</fullName>
    </submittedName>
</protein>
<dbReference type="InterPro" id="IPR046450">
    <property type="entry name" value="PA_dom_sf"/>
</dbReference>
<dbReference type="InterPro" id="IPR036852">
    <property type="entry name" value="Peptidase_S8/S53_dom_sf"/>
</dbReference>
<keyword evidence="4 7" id="KW-0378">Hydrolase</keyword>
<evidence type="ECO:0000256" key="1">
    <source>
        <dbReference type="ARBA" id="ARBA00022525"/>
    </source>
</evidence>
<dbReference type="InterPro" id="IPR045051">
    <property type="entry name" value="SBT"/>
</dbReference>
<dbReference type="Gene3D" id="3.50.30.30">
    <property type="match status" value="1"/>
</dbReference>
<evidence type="ECO:0000259" key="10">
    <source>
        <dbReference type="Pfam" id="PF00082"/>
    </source>
</evidence>
<dbReference type="PIRSF" id="PIRSF037898">
    <property type="entry name" value="Subtilisin_rel_Sputw3181_3341"/>
    <property type="match status" value="1"/>
</dbReference>
<evidence type="ECO:0000256" key="9">
    <source>
        <dbReference type="SAM" id="SignalP"/>
    </source>
</evidence>
<dbReference type="InterPro" id="IPR003137">
    <property type="entry name" value="PA_domain"/>
</dbReference>
<keyword evidence="1" id="KW-0964">Secreted</keyword>
<dbReference type="InterPro" id="IPR023827">
    <property type="entry name" value="Peptidase_S8_Asp-AS"/>
</dbReference>